<dbReference type="Gene3D" id="3.40.250.10">
    <property type="entry name" value="Rhodanese-like domain"/>
    <property type="match status" value="1"/>
</dbReference>
<keyword evidence="4" id="KW-1185">Reference proteome</keyword>
<dbReference type="InterPro" id="IPR058840">
    <property type="entry name" value="AAA_SelU"/>
</dbReference>
<dbReference type="PANTHER" id="PTHR30401:SF0">
    <property type="entry name" value="TRNA 2-SELENOURIDINE SYNTHASE"/>
    <property type="match status" value="1"/>
</dbReference>
<dbReference type="NCBIfam" id="NF008752">
    <property type="entry name" value="PRK11784.1-4"/>
    <property type="match status" value="1"/>
</dbReference>
<dbReference type="PROSITE" id="PS50206">
    <property type="entry name" value="RHODANESE_3"/>
    <property type="match status" value="1"/>
</dbReference>
<accession>A0ABT0M6E8</accession>
<dbReference type="InterPro" id="IPR017582">
    <property type="entry name" value="SelU"/>
</dbReference>
<dbReference type="InterPro" id="IPR027417">
    <property type="entry name" value="P-loop_NTPase"/>
</dbReference>
<dbReference type="Proteomes" id="UP001202550">
    <property type="component" value="Unassembled WGS sequence"/>
</dbReference>
<proteinExistence type="predicted"/>
<evidence type="ECO:0000313" key="4">
    <source>
        <dbReference type="Proteomes" id="UP001202550"/>
    </source>
</evidence>
<dbReference type="SUPFAM" id="SSF52821">
    <property type="entry name" value="Rhodanese/Cell cycle control phosphatase"/>
    <property type="match status" value="1"/>
</dbReference>
<dbReference type="SUPFAM" id="SSF52540">
    <property type="entry name" value="P-loop containing nucleoside triphosphate hydrolases"/>
    <property type="match status" value="1"/>
</dbReference>
<dbReference type="Pfam" id="PF00581">
    <property type="entry name" value="Rhodanese"/>
    <property type="match status" value="1"/>
</dbReference>
<dbReference type="EC" id="2.5.1.-" evidence="3"/>
<evidence type="ECO:0000259" key="2">
    <source>
        <dbReference type="PROSITE" id="PS50206"/>
    </source>
</evidence>
<keyword evidence="3" id="KW-0808">Transferase</keyword>
<dbReference type="InterPro" id="IPR001763">
    <property type="entry name" value="Rhodanese-like_dom"/>
</dbReference>
<gene>
    <name evidence="3" type="primary">mnmH</name>
    <name evidence="3" type="ORF">M3N55_14110</name>
</gene>
<dbReference type="Pfam" id="PF26341">
    <property type="entry name" value="AAA_SelU"/>
    <property type="match status" value="1"/>
</dbReference>
<sequence>MTLSRYMPKTIHSLTETAFDTVIDVRAPSEFAQDHVPGAINLPVLSDAERAQVGTIYKQDSPFTARKLGAALVARNAAHHLQTALADKPGGWQPLVYCWRGGQRSGSFATILSQIGWRVSVLDGGYKCWRSMVSAELYDTPFPAQVVLLSGGTGTGKTDILHHAATYGAQIIDLEGMAEHRGSVFGATGAQPSQKLFETRLAMAIAALDPARPVLIEAESNRIGSIRLPPAIWEAMRDASVIEITASLADRAAYIAHRYEEIAQDRALLGQILTSLRKYHSEAQIEEWQVMAAHPTQLAQSLIAEHYDPRYACVSRAPSETHRIVMDNLSLDALKDAANRVCTALSMMVPNS</sequence>
<keyword evidence="1" id="KW-0711">Selenium</keyword>
<dbReference type="SMART" id="SM00450">
    <property type="entry name" value="RHOD"/>
    <property type="match status" value="1"/>
</dbReference>
<organism evidence="3 4">
    <name type="scientific">Roseinatronobacter domitianus</name>
    <dbReference type="NCBI Taxonomy" id="2940293"/>
    <lineage>
        <taxon>Bacteria</taxon>
        <taxon>Pseudomonadati</taxon>
        <taxon>Pseudomonadota</taxon>
        <taxon>Alphaproteobacteria</taxon>
        <taxon>Rhodobacterales</taxon>
        <taxon>Paracoccaceae</taxon>
        <taxon>Roseinatronobacter</taxon>
    </lineage>
</organism>
<dbReference type="InterPro" id="IPR036873">
    <property type="entry name" value="Rhodanese-like_dom_sf"/>
</dbReference>
<evidence type="ECO:0000256" key="1">
    <source>
        <dbReference type="ARBA" id="ARBA00023266"/>
    </source>
</evidence>
<dbReference type="GO" id="GO:0016740">
    <property type="term" value="F:transferase activity"/>
    <property type="evidence" value="ECO:0007669"/>
    <property type="project" value="UniProtKB-KW"/>
</dbReference>
<dbReference type="EMBL" id="JALZWP010000017">
    <property type="protein sequence ID" value="MCL1629869.1"/>
    <property type="molecule type" value="Genomic_DNA"/>
</dbReference>
<dbReference type="InterPro" id="IPR001307">
    <property type="entry name" value="Thiosulphate_STrfase_CS"/>
</dbReference>
<comment type="caution">
    <text evidence="3">The sequence shown here is derived from an EMBL/GenBank/DDBJ whole genome shotgun (WGS) entry which is preliminary data.</text>
</comment>
<name>A0ABT0M6E8_9RHOB</name>
<dbReference type="PROSITE" id="PS00380">
    <property type="entry name" value="RHODANESE_1"/>
    <property type="match status" value="1"/>
</dbReference>
<dbReference type="RefSeq" id="WP_249060181.1">
    <property type="nucleotide sequence ID" value="NZ_JALZWP010000017.1"/>
</dbReference>
<dbReference type="PANTHER" id="PTHR30401">
    <property type="entry name" value="TRNA 2-SELENOURIDINE SYNTHASE"/>
    <property type="match status" value="1"/>
</dbReference>
<evidence type="ECO:0000313" key="3">
    <source>
        <dbReference type="EMBL" id="MCL1629869.1"/>
    </source>
</evidence>
<reference evidence="3 4" key="1">
    <citation type="submission" date="2022-05" db="EMBL/GenBank/DDBJ databases">
        <title>Seasonal and diel survey of microbial diversity of the Tyrrhenian coast.</title>
        <authorList>
            <person name="Gattoni G."/>
            <person name="Corral P."/>
        </authorList>
    </citation>
    <scope>NUCLEOTIDE SEQUENCE [LARGE SCALE GENOMIC DNA]</scope>
    <source>
        <strain evidence="3 4">V10</strain>
    </source>
</reference>
<dbReference type="NCBIfam" id="NF008750">
    <property type="entry name" value="PRK11784.1-2"/>
    <property type="match status" value="1"/>
</dbReference>
<dbReference type="CDD" id="cd01520">
    <property type="entry name" value="RHOD_YbbB"/>
    <property type="match status" value="1"/>
</dbReference>
<dbReference type="NCBIfam" id="TIGR03167">
    <property type="entry name" value="tRNA_sel_U_synt"/>
    <property type="match status" value="1"/>
</dbReference>
<feature type="domain" description="Rhodanese" evidence="2">
    <location>
        <begin position="16"/>
        <end position="138"/>
    </location>
</feature>
<protein>
    <submittedName>
        <fullName evidence="3">tRNA 2-selenouridine(34) synthase MnmH</fullName>
        <ecNumber evidence="3">2.5.1.-</ecNumber>
    </submittedName>
</protein>